<evidence type="ECO:0000313" key="1">
    <source>
        <dbReference type="EMBL" id="CAL4236314.1"/>
    </source>
</evidence>
<name>A0AAV2SQC6_MEGNR</name>
<keyword evidence="2" id="KW-1185">Reference proteome</keyword>
<evidence type="ECO:0000313" key="2">
    <source>
        <dbReference type="Proteomes" id="UP001497623"/>
    </source>
</evidence>
<feature type="non-terminal residue" evidence="1">
    <location>
        <position position="1"/>
    </location>
</feature>
<proteinExistence type="predicted"/>
<dbReference type="AlphaFoldDB" id="A0AAV2SQC6"/>
<organism evidence="1 2">
    <name type="scientific">Meganyctiphanes norvegica</name>
    <name type="common">Northern krill</name>
    <name type="synonym">Thysanopoda norvegica</name>
    <dbReference type="NCBI Taxonomy" id="48144"/>
    <lineage>
        <taxon>Eukaryota</taxon>
        <taxon>Metazoa</taxon>
        <taxon>Ecdysozoa</taxon>
        <taxon>Arthropoda</taxon>
        <taxon>Crustacea</taxon>
        <taxon>Multicrustacea</taxon>
        <taxon>Malacostraca</taxon>
        <taxon>Eumalacostraca</taxon>
        <taxon>Eucarida</taxon>
        <taxon>Euphausiacea</taxon>
        <taxon>Euphausiidae</taxon>
        <taxon>Meganyctiphanes</taxon>
    </lineage>
</organism>
<comment type="caution">
    <text evidence="1">The sequence shown here is derived from an EMBL/GenBank/DDBJ whole genome shotgun (WGS) entry which is preliminary data.</text>
</comment>
<protein>
    <submittedName>
        <fullName evidence="1">Uncharacterized protein</fullName>
    </submittedName>
</protein>
<gene>
    <name evidence="1" type="ORF">MNOR_LOCUS40202</name>
</gene>
<reference evidence="1 2" key="1">
    <citation type="submission" date="2024-05" db="EMBL/GenBank/DDBJ databases">
        <authorList>
            <person name="Wallberg A."/>
        </authorList>
    </citation>
    <scope>NUCLEOTIDE SEQUENCE [LARGE SCALE GENOMIC DNA]</scope>
</reference>
<dbReference type="Proteomes" id="UP001497623">
    <property type="component" value="Unassembled WGS sequence"/>
</dbReference>
<sequence>GLGQDVRIGSYYSCNNNPLADHAIYDPDCGQDNYNGKTEDGSQGPMSSAYTQVYYDGSNHVRRGHTDYHPGNESCYDYGIAISCYCNTDLCNNNICQHCQFPNSTMSTNTPQPPTSNQPPTSETDLRCYSCVDCGVVDDDTTVATSKEFLTCFTAIELGNPHFVIRGGSRDYYEDGVCFYEDDHSFVCYCSSSRCNSGAVRLMCYWQNQSCIWKSDDVIKDYDICATQDRFIYKLEIV</sequence>
<accession>A0AAV2SQC6</accession>
<dbReference type="EMBL" id="CAXKWB010117821">
    <property type="protein sequence ID" value="CAL4236314.1"/>
    <property type="molecule type" value="Genomic_DNA"/>
</dbReference>